<dbReference type="Gene3D" id="3.40.50.12780">
    <property type="entry name" value="N-terminal domain of ligase-like"/>
    <property type="match status" value="1"/>
</dbReference>
<sequence>MFPINFLRHSALVCPDAVAAVDGDCRLTYKELIDRSDALAAGLQNLAGKTRPTVALLGPNSVEMLVALMAVHACGAILVPLNGRNAPPELDAQIGRAKPDVVVVHRAYLDKFTAGDRHVSVVDAYPADARAMTLLERKHWGQRAEWSASITDINAIKFTGGSSGVPKGVLQSFRCINALVSAVVMTFELTPNDRYLCAAPMTHGAGAFILPTLSKGGRVVLTSNAAPGHLLDLMQRERVTSTWIPPTLLYKLIDEQKARPRELSRLAHLIWGGAAASPARLREALQVFGPVIETAYGQTEAPLILSAARASDMADERRLTSVGRVAPLVDVTIQDKEGNRLGPNEPGEICARGDLLMSGYLDMPEESAKAIRDGWLRTGDVGLVDEDGFLYIKDRIRDVVISGGFNVYPSDVEAVIAQHPAVSEVVVFGVPDDHWGERVEAALELREGQIATEDELIAFCKERVGSVKTPKHMRIVTSLPRSAVGKVVRREARAMAISGGNA</sequence>
<dbReference type="PANTHER" id="PTHR43767:SF7">
    <property type="entry name" value="MEDIUM_LONG-CHAIN-FATTY-ACID--COA LIGASE FADD8"/>
    <property type="match status" value="1"/>
</dbReference>
<comment type="caution">
    <text evidence="3">The sequence shown here is derived from an EMBL/GenBank/DDBJ whole genome shotgun (WGS) entry which is preliminary data.</text>
</comment>
<dbReference type="RefSeq" id="WP_187633081.1">
    <property type="nucleotide sequence ID" value="NZ_VZQQ01000003.1"/>
</dbReference>
<dbReference type="InterPro" id="IPR042099">
    <property type="entry name" value="ANL_N_sf"/>
</dbReference>
<accession>A0ABR7PHT8</accession>
<dbReference type="PROSITE" id="PS00455">
    <property type="entry name" value="AMP_BINDING"/>
    <property type="match status" value="1"/>
</dbReference>
<dbReference type="GO" id="GO:0016874">
    <property type="term" value="F:ligase activity"/>
    <property type="evidence" value="ECO:0007669"/>
    <property type="project" value="UniProtKB-KW"/>
</dbReference>
<dbReference type="PANTHER" id="PTHR43767">
    <property type="entry name" value="LONG-CHAIN-FATTY-ACID--COA LIGASE"/>
    <property type="match status" value="1"/>
</dbReference>
<organism evidence="3 4">
    <name type="scientific">Paraburkholderia podalyriae</name>
    <dbReference type="NCBI Taxonomy" id="1938811"/>
    <lineage>
        <taxon>Bacteria</taxon>
        <taxon>Pseudomonadati</taxon>
        <taxon>Pseudomonadota</taxon>
        <taxon>Betaproteobacteria</taxon>
        <taxon>Burkholderiales</taxon>
        <taxon>Burkholderiaceae</taxon>
        <taxon>Paraburkholderia</taxon>
    </lineage>
</organism>
<dbReference type="InterPro" id="IPR000873">
    <property type="entry name" value="AMP-dep_synth/lig_dom"/>
</dbReference>
<feature type="domain" description="AMP-binding enzyme C-terminal" evidence="2">
    <location>
        <begin position="412"/>
        <end position="486"/>
    </location>
</feature>
<dbReference type="EMBL" id="VZQQ01000003">
    <property type="protein sequence ID" value="MBC8745947.1"/>
    <property type="molecule type" value="Genomic_DNA"/>
</dbReference>
<evidence type="ECO:0000259" key="2">
    <source>
        <dbReference type="Pfam" id="PF13193"/>
    </source>
</evidence>
<feature type="domain" description="AMP-dependent synthetase/ligase" evidence="1">
    <location>
        <begin position="8"/>
        <end position="361"/>
    </location>
</feature>
<evidence type="ECO:0000313" key="3">
    <source>
        <dbReference type="EMBL" id="MBC8745947.1"/>
    </source>
</evidence>
<keyword evidence="4" id="KW-1185">Reference proteome</keyword>
<gene>
    <name evidence="3" type="ORF">F6X42_04680</name>
</gene>
<dbReference type="Proteomes" id="UP000736373">
    <property type="component" value="Unassembled WGS sequence"/>
</dbReference>
<dbReference type="SUPFAM" id="SSF56801">
    <property type="entry name" value="Acetyl-CoA synthetase-like"/>
    <property type="match status" value="1"/>
</dbReference>
<evidence type="ECO:0000259" key="1">
    <source>
        <dbReference type="Pfam" id="PF00501"/>
    </source>
</evidence>
<proteinExistence type="predicted"/>
<dbReference type="InterPro" id="IPR020845">
    <property type="entry name" value="AMP-binding_CS"/>
</dbReference>
<dbReference type="InterPro" id="IPR045851">
    <property type="entry name" value="AMP-bd_C_sf"/>
</dbReference>
<dbReference type="Gene3D" id="3.30.300.30">
    <property type="match status" value="1"/>
</dbReference>
<dbReference type="Pfam" id="PF00501">
    <property type="entry name" value="AMP-binding"/>
    <property type="match status" value="1"/>
</dbReference>
<dbReference type="InterPro" id="IPR050237">
    <property type="entry name" value="ATP-dep_AMP-bd_enzyme"/>
</dbReference>
<reference evidence="3 4" key="1">
    <citation type="submission" date="2019-09" db="EMBL/GenBank/DDBJ databases">
        <title>Paraburkholderia podalyriae sp. nov., A South African Podalyria-associated rhizobium.</title>
        <authorList>
            <person name="Mavima L."/>
            <person name="Beukes C.W."/>
            <person name="Palmer M."/>
            <person name="De Meyer S.E."/>
            <person name="James E.K."/>
            <person name="Maluk M."/>
            <person name="Avontuur J.R."/>
            <person name="Chan W.Y."/>
            <person name="Venter S.N."/>
            <person name="Steenkamp E.T."/>
        </authorList>
    </citation>
    <scope>NUCLEOTIDE SEQUENCE [LARGE SCALE GENOMIC DNA]</scope>
    <source>
        <strain evidence="3 4">WC7.3b</strain>
    </source>
</reference>
<dbReference type="Pfam" id="PF13193">
    <property type="entry name" value="AMP-binding_C"/>
    <property type="match status" value="1"/>
</dbReference>
<name>A0ABR7PHT8_9BURK</name>
<dbReference type="InterPro" id="IPR025110">
    <property type="entry name" value="AMP-bd_C"/>
</dbReference>
<protein>
    <submittedName>
        <fullName evidence="3">Long-chain fatty acid--CoA ligase</fullName>
    </submittedName>
</protein>
<keyword evidence="3" id="KW-0436">Ligase</keyword>
<evidence type="ECO:0000313" key="4">
    <source>
        <dbReference type="Proteomes" id="UP000736373"/>
    </source>
</evidence>